<dbReference type="SUPFAM" id="SSF56112">
    <property type="entry name" value="Protein kinase-like (PK-like)"/>
    <property type="match status" value="1"/>
</dbReference>
<reference evidence="2" key="2">
    <citation type="submission" date="2023-05" db="EMBL/GenBank/DDBJ databases">
        <authorList>
            <consortium name="Lawrence Berkeley National Laboratory"/>
            <person name="Steindorff A."/>
            <person name="Hensen N."/>
            <person name="Bonometti L."/>
            <person name="Westerberg I."/>
            <person name="Brannstrom I.O."/>
            <person name="Guillou S."/>
            <person name="Cros-Aarteil S."/>
            <person name="Calhoun S."/>
            <person name="Haridas S."/>
            <person name="Kuo A."/>
            <person name="Mondo S."/>
            <person name="Pangilinan J."/>
            <person name="Riley R."/>
            <person name="Labutti K."/>
            <person name="Andreopoulos B."/>
            <person name="Lipzen A."/>
            <person name="Chen C."/>
            <person name="Yanf M."/>
            <person name="Daum C."/>
            <person name="Ng V."/>
            <person name="Clum A."/>
            <person name="Ohm R."/>
            <person name="Martin F."/>
            <person name="Silar P."/>
            <person name="Natvig D."/>
            <person name="Lalanne C."/>
            <person name="Gautier V."/>
            <person name="Ament-Velasquez S.L."/>
            <person name="Kruys A."/>
            <person name="Hutchinson M.I."/>
            <person name="Powell A.J."/>
            <person name="Barry K."/>
            <person name="Miller A.N."/>
            <person name="Grigoriev I.V."/>
            <person name="Debuchy R."/>
            <person name="Gladieux P."/>
            <person name="Thoren M.H."/>
            <person name="Johannesson H."/>
        </authorList>
    </citation>
    <scope>NUCLEOTIDE SEQUENCE</scope>
    <source>
        <strain evidence="2">CBS 757.83</strain>
    </source>
</reference>
<protein>
    <recommendedName>
        <fullName evidence="4">Aminoglycoside phosphotransferase domain-containing protein</fullName>
    </recommendedName>
</protein>
<dbReference type="AlphaFoldDB" id="A0AAN6PVF1"/>
<dbReference type="EMBL" id="MU863656">
    <property type="protein sequence ID" value="KAK4098687.1"/>
    <property type="molecule type" value="Genomic_DNA"/>
</dbReference>
<keyword evidence="3" id="KW-1185">Reference proteome</keyword>
<dbReference type="Proteomes" id="UP001305647">
    <property type="component" value="Unassembled WGS sequence"/>
</dbReference>
<organism evidence="2 3">
    <name type="scientific">Parathielavia hyrcaniae</name>
    <dbReference type="NCBI Taxonomy" id="113614"/>
    <lineage>
        <taxon>Eukaryota</taxon>
        <taxon>Fungi</taxon>
        <taxon>Dikarya</taxon>
        <taxon>Ascomycota</taxon>
        <taxon>Pezizomycotina</taxon>
        <taxon>Sordariomycetes</taxon>
        <taxon>Sordariomycetidae</taxon>
        <taxon>Sordariales</taxon>
        <taxon>Chaetomiaceae</taxon>
        <taxon>Parathielavia</taxon>
    </lineage>
</organism>
<reference evidence="2" key="1">
    <citation type="journal article" date="2023" name="Mol. Phylogenet. Evol.">
        <title>Genome-scale phylogeny and comparative genomics of the fungal order Sordariales.</title>
        <authorList>
            <person name="Hensen N."/>
            <person name="Bonometti L."/>
            <person name="Westerberg I."/>
            <person name="Brannstrom I.O."/>
            <person name="Guillou S."/>
            <person name="Cros-Aarteil S."/>
            <person name="Calhoun S."/>
            <person name="Haridas S."/>
            <person name="Kuo A."/>
            <person name="Mondo S."/>
            <person name="Pangilinan J."/>
            <person name="Riley R."/>
            <person name="LaButti K."/>
            <person name="Andreopoulos B."/>
            <person name="Lipzen A."/>
            <person name="Chen C."/>
            <person name="Yan M."/>
            <person name="Daum C."/>
            <person name="Ng V."/>
            <person name="Clum A."/>
            <person name="Steindorff A."/>
            <person name="Ohm R.A."/>
            <person name="Martin F."/>
            <person name="Silar P."/>
            <person name="Natvig D.O."/>
            <person name="Lalanne C."/>
            <person name="Gautier V."/>
            <person name="Ament-Velasquez S.L."/>
            <person name="Kruys A."/>
            <person name="Hutchinson M.I."/>
            <person name="Powell A.J."/>
            <person name="Barry K."/>
            <person name="Miller A.N."/>
            <person name="Grigoriev I.V."/>
            <person name="Debuchy R."/>
            <person name="Gladieux P."/>
            <person name="Hiltunen Thoren M."/>
            <person name="Johannesson H."/>
        </authorList>
    </citation>
    <scope>NUCLEOTIDE SEQUENCE</scope>
    <source>
        <strain evidence="2">CBS 757.83</strain>
    </source>
</reference>
<feature type="compositionally biased region" description="Polar residues" evidence="1">
    <location>
        <begin position="1"/>
        <end position="22"/>
    </location>
</feature>
<accession>A0AAN6PVF1</accession>
<evidence type="ECO:0000256" key="1">
    <source>
        <dbReference type="SAM" id="MobiDB-lite"/>
    </source>
</evidence>
<sequence length="317" mass="36605">MSASNGSRSSVPGSGKASQPSDPNAAARQYAQTISEDDLYQLARTLYAPYIPYPPNCPVVFVKFGGPEKQAEGDMQKLAFEWLRRERERDPNCNIHVPEVFKIFTRGNWTFIIMQLVAALPVQQFAQKFDPRSWDHKKPYYYDMIATGVHLLSRMPVPADATPGPFTRRPEDRRIQHMLFKDQTAPVVYPTIQELQDHLNRVAERGYRIVRPPPKVTTVALEEQLIFCYTDFNDENFMFTTDPDGRPRLYVVDFEHTSFLPPSFLAFVALERSGRWFLGDWIANKFGNSLPRNNLEVMKRIFYMFQISSINIGPRQK</sequence>
<proteinExistence type="predicted"/>
<evidence type="ECO:0000313" key="3">
    <source>
        <dbReference type="Proteomes" id="UP001305647"/>
    </source>
</evidence>
<evidence type="ECO:0000313" key="2">
    <source>
        <dbReference type="EMBL" id="KAK4098687.1"/>
    </source>
</evidence>
<evidence type="ECO:0008006" key="4">
    <source>
        <dbReference type="Google" id="ProtNLM"/>
    </source>
</evidence>
<dbReference type="InterPro" id="IPR011009">
    <property type="entry name" value="Kinase-like_dom_sf"/>
</dbReference>
<gene>
    <name evidence="2" type="ORF">N658DRAFT_431457</name>
</gene>
<feature type="region of interest" description="Disordered" evidence="1">
    <location>
        <begin position="1"/>
        <end position="29"/>
    </location>
</feature>
<comment type="caution">
    <text evidence="2">The sequence shown here is derived from an EMBL/GenBank/DDBJ whole genome shotgun (WGS) entry which is preliminary data.</text>
</comment>
<name>A0AAN6PVF1_9PEZI</name>